<keyword evidence="2" id="KW-1133">Transmembrane helix</keyword>
<keyword evidence="2" id="KW-0812">Transmembrane</keyword>
<dbReference type="AlphaFoldDB" id="A0A8H7API0"/>
<evidence type="ECO:0000256" key="1">
    <source>
        <dbReference type="SAM" id="MobiDB-lite"/>
    </source>
</evidence>
<keyword evidence="2" id="KW-0472">Membrane</keyword>
<organism evidence="3 4">
    <name type="scientific">Endocarpon pusillum</name>
    <dbReference type="NCBI Taxonomy" id="364733"/>
    <lineage>
        <taxon>Eukaryota</taxon>
        <taxon>Fungi</taxon>
        <taxon>Dikarya</taxon>
        <taxon>Ascomycota</taxon>
        <taxon>Pezizomycotina</taxon>
        <taxon>Eurotiomycetes</taxon>
        <taxon>Chaetothyriomycetidae</taxon>
        <taxon>Verrucariales</taxon>
        <taxon>Verrucariaceae</taxon>
        <taxon>Endocarpon</taxon>
    </lineage>
</organism>
<name>A0A8H7API0_9EURO</name>
<feature type="compositionally biased region" description="Low complexity" evidence="1">
    <location>
        <begin position="39"/>
        <end position="58"/>
    </location>
</feature>
<proteinExistence type="predicted"/>
<feature type="compositionally biased region" description="Polar residues" evidence="1">
    <location>
        <begin position="59"/>
        <end position="68"/>
    </location>
</feature>
<feature type="transmembrane region" description="Helical" evidence="2">
    <location>
        <begin position="226"/>
        <end position="246"/>
    </location>
</feature>
<evidence type="ECO:0000256" key="2">
    <source>
        <dbReference type="SAM" id="Phobius"/>
    </source>
</evidence>
<gene>
    <name evidence="3" type="ORF">GJ744_003182</name>
</gene>
<evidence type="ECO:0000313" key="3">
    <source>
        <dbReference type="EMBL" id="KAF7511949.1"/>
    </source>
</evidence>
<dbReference type="EMBL" id="JAACFV010000016">
    <property type="protein sequence ID" value="KAF7511949.1"/>
    <property type="molecule type" value="Genomic_DNA"/>
</dbReference>
<sequence>MSMISASGNTPILPTHQPLSSTRDAAAPNSSNQSSGNRSTPAGFSSSASLSSPSATVSRKPSSGHTNSQHAMDTYLHWCIDPTRIGTKLVEFNLQNIRDSELVPTLLKAYRTVRGLSGWISLTTCSGARLVKFKRMAPDNDIIACVARSIPCHKTNDNYSYDYQDPEAEFIRFVEELIAYRVQNPCCNLPMVLNVLPKKIRGKLEKDFGVEGYGLRAVSTWSLWKGFLAFLILSIPPCIFAIRWLIGHEGDLQNSFMLEVLLMGALNIFVIKLDSQMVTTK</sequence>
<dbReference type="Proteomes" id="UP000606974">
    <property type="component" value="Unassembled WGS sequence"/>
</dbReference>
<feature type="transmembrane region" description="Helical" evidence="2">
    <location>
        <begin position="252"/>
        <end position="271"/>
    </location>
</feature>
<dbReference type="OrthoDB" id="9992527at2759"/>
<keyword evidence="4" id="KW-1185">Reference proteome</keyword>
<protein>
    <submittedName>
        <fullName evidence="3">Uncharacterized protein</fullName>
    </submittedName>
</protein>
<comment type="caution">
    <text evidence="3">The sequence shown here is derived from an EMBL/GenBank/DDBJ whole genome shotgun (WGS) entry which is preliminary data.</text>
</comment>
<feature type="compositionally biased region" description="Polar residues" evidence="1">
    <location>
        <begin position="1"/>
        <end position="38"/>
    </location>
</feature>
<feature type="region of interest" description="Disordered" evidence="1">
    <location>
        <begin position="1"/>
        <end position="68"/>
    </location>
</feature>
<evidence type="ECO:0000313" key="4">
    <source>
        <dbReference type="Proteomes" id="UP000606974"/>
    </source>
</evidence>
<reference evidence="3" key="1">
    <citation type="submission" date="2020-02" db="EMBL/GenBank/DDBJ databases">
        <authorList>
            <person name="Palmer J.M."/>
        </authorList>
    </citation>
    <scope>NUCLEOTIDE SEQUENCE</scope>
    <source>
        <strain evidence="3">EPUS1.4</strain>
        <tissue evidence="3">Thallus</tissue>
    </source>
</reference>
<accession>A0A8H7API0</accession>